<feature type="compositionally biased region" description="Low complexity" evidence="4">
    <location>
        <begin position="12"/>
        <end position="33"/>
    </location>
</feature>
<dbReference type="InterPro" id="IPR044977">
    <property type="entry name" value="RLT1-3"/>
</dbReference>
<dbReference type="PANTHER" id="PTHR36968:SF5">
    <property type="entry name" value="HOMEOBOX-DDT DOMAIN PROTEIN RLT2"/>
    <property type="match status" value="1"/>
</dbReference>
<comment type="caution">
    <text evidence="6">The sequence shown here is derived from an EMBL/GenBank/DDBJ whole genome shotgun (WGS) entry which is preliminary data.</text>
</comment>
<dbReference type="Proteomes" id="UP000729402">
    <property type="component" value="Unassembled WGS sequence"/>
</dbReference>
<dbReference type="GO" id="GO:0005634">
    <property type="term" value="C:nucleus"/>
    <property type="evidence" value="ECO:0007669"/>
    <property type="project" value="UniProtKB-SubCell"/>
</dbReference>
<reference evidence="6" key="2">
    <citation type="submission" date="2021-02" db="EMBL/GenBank/DDBJ databases">
        <authorList>
            <person name="Kimball J.A."/>
            <person name="Haas M.W."/>
            <person name="Macchietto M."/>
            <person name="Kono T."/>
            <person name="Duquette J."/>
            <person name="Shao M."/>
        </authorList>
    </citation>
    <scope>NUCLEOTIDE SEQUENCE</scope>
    <source>
        <tissue evidence="6">Fresh leaf tissue</tissue>
    </source>
</reference>
<dbReference type="PANTHER" id="PTHR36968">
    <property type="entry name" value="HOMEOBOX-DDT DOMAIN PROTEIN RLT2"/>
    <property type="match status" value="1"/>
</dbReference>
<protein>
    <recommendedName>
        <fullName evidence="5">Homeobox domain-containing protein</fullName>
    </recommendedName>
</protein>
<reference evidence="6" key="1">
    <citation type="journal article" date="2021" name="bioRxiv">
        <title>Whole Genome Assembly and Annotation of Northern Wild Rice, Zizania palustris L., Supports a Whole Genome Duplication in the Zizania Genus.</title>
        <authorList>
            <person name="Haas M."/>
            <person name="Kono T."/>
            <person name="Macchietto M."/>
            <person name="Millas R."/>
            <person name="McGilp L."/>
            <person name="Shao M."/>
            <person name="Duquette J."/>
            <person name="Hirsch C.N."/>
            <person name="Kimball J."/>
        </authorList>
    </citation>
    <scope>NUCLEOTIDE SEQUENCE</scope>
    <source>
        <tissue evidence="6">Fresh leaf tissue</tissue>
    </source>
</reference>
<comment type="subcellular location">
    <subcellularLocation>
        <location evidence="1 2 3">Nucleus</location>
    </subcellularLocation>
</comment>
<keyword evidence="7" id="KW-1185">Reference proteome</keyword>
<dbReference type="InterPro" id="IPR001356">
    <property type="entry name" value="HD"/>
</dbReference>
<evidence type="ECO:0000256" key="4">
    <source>
        <dbReference type="SAM" id="MobiDB-lite"/>
    </source>
</evidence>
<feature type="DNA-binding region" description="Homeobox" evidence="2">
    <location>
        <begin position="51"/>
        <end position="110"/>
    </location>
</feature>
<evidence type="ECO:0000256" key="2">
    <source>
        <dbReference type="PROSITE-ProRule" id="PRU00108"/>
    </source>
</evidence>
<name>A0A8J5W233_ZIZPA</name>
<proteinExistence type="predicted"/>
<feature type="region of interest" description="Disordered" evidence="4">
    <location>
        <begin position="1"/>
        <end position="33"/>
    </location>
</feature>
<evidence type="ECO:0000256" key="1">
    <source>
        <dbReference type="ARBA" id="ARBA00004123"/>
    </source>
</evidence>
<dbReference type="GO" id="GO:0003677">
    <property type="term" value="F:DNA binding"/>
    <property type="evidence" value="ECO:0007669"/>
    <property type="project" value="UniProtKB-UniRule"/>
</dbReference>
<evidence type="ECO:0000313" key="6">
    <source>
        <dbReference type="EMBL" id="KAG8069439.1"/>
    </source>
</evidence>
<dbReference type="GO" id="GO:0006357">
    <property type="term" value="P:regulation of transcription by RNA polymerase II"/>
    <property type="evidence" value="ECO:0007669"/>
    <property type="project" value="InterPro"/>
</dbReference>
<evidence type="ECO:0000259" key="5">
    <source>
        <dbReference type="PROSITE" id="PS50071"/>
    </source>
</evidence>
<evidence type="ECO:0000256" key="3">
    <source>
        <dbReference type="RuleBase" id="RU000682"/>
    </source>
</evidence>
<dbReference type="OrthoDB" id="6159439at2759"/>
<dbReference type="Pfam" id="PF00046">
    <property type="entry name" value="Homeodomain"/>
    <property type="match status" value="1"/>
</dbReference>
<dbReference type="PROSITE" id="PS50071">
    <property type="entry name" value="HOMEOBOX_2"/>
    <property type="match status" value="1"/>
</dbReference>
<dbReference type="CDD" id="cd00086">
    <property type="entry name" value="homeodomain"/>
    <property type="match status" value="1"/>
</dbReference>
<sequence>MDSSGDGGNECAGAAPAGSDESSAPAPAPSPSLVLASAAVGGGAGASGSSGKVKRVMKTPYQLEVLERTYTEDPYPNETVRAELSVKLGLTDRQLQMWFCHRRLKDRSHRQSDSSWRRRFPCQLWCRLLCCHQFHTAN</sequence>
<gene>
    <name evidence="6" type="ORF">GUJ93_ZPchr0005g15579</name>
</gene>
<feature type="domain" description="Homeobox" evidence="5">
    <location>
        <begin position="49"/>
        <end position="109"/>
    </location>
</feature>
<keyword evidence="2 3" id="KW-0371">Homeobox</keyword>
<dbReference type="SMART" id="SM00389">
    <property type="entry name" value="HOX"/>
    <property type="match status" value="1"/>
</dbReference>
<dbReference type="AlphaFoldDB" id="A0A8J5W233"/>
<keyword evidence="2 3" id="KW-0238">DNA-binding</keyword>
<accession>A0A8J5W233</accession>
<organism evidence="6 7">
    <name type="scientific">Zizania palustris</name>
    <name type="common">Northern wild rice</name>
    <dbReference type="NCBI Taxonomy" id="103762"/>
    <lineage>
        <taxon>Eukaryota</taxon>
        <taxon>Viridiplantae</taxon>
        <taxon>Streptophyta</taxon>
        <taxon>Embryophyta</taxon>
        <taxon>Tracheophyta</taxon>
        <taxon>Spermatophyta</taxon>
        <taxon>Magnoliopsida</taxon>
        <taxon>Liliopsida</taxon>
        <taxon>Poales</taxon>
        <taxon>Poaceae</taxon>
        <taxon>BOP clade</taxon>
        <taxon>Oryzoideae</taxon>
        <taxon>Oryzeae</taxon>
        <taxon>Zizaniinae</taxon>
        <taxon>Zizania</taxon>
    </lineage>
</organism>
<keyword evidence="2 3" id="KW-0539">Nucleus</keyword>
<feature type="compositionally biased region" description="Gly residues" evidence="4">
    <location>
        <begin position="1"/>
        <end position="10"/>
    </location>
</feature>
<evidence type="ECO:0000313" key="7">
    <source>
        <dbReference type="Proteomes" id="UP000729402"/>
    </source>
</evidence>
<dbReference type="EMBL" id="JAAALK010000284">
    <property type="protein sequence ID" value="KAG8069439.1"/>
    <property type="molecule type" value="Genomic_DNA"/>
</dbReference>